<keyword evidence="2" id="KW-1185">Reference proteome</keyword>
<name>A0ABW2N3P5_9ACTN</name>
<comment type="caution">
    <text evidence="1">The sequence shown here is derived from an EMBL/GenBank/DDBJ whole genome shotgun (WGS) entry which is preliminary data.</text>
</comment>
<dbReference type="EMBL" id="JBHTCH010000012">
    <property type="protein sequence ID" value="MFC7360610.1"/>
    <property type="molecule type" value="Genomic_DNA"/>
</dbReference>
<gene>
    <name evidence="1" type="ORF">ACFQO6_10040</name>
</gene>
<organism evidence="1 2">
    <name type="scientific">Nocardioides astragali</name>
    <dbReference type="NCBI Taxonomy" id="1776736"/>
    <lineage>
        <taxon>Bacteria</taxon>
        <taxon>Bacillati</taxon>
        <taxon>Actinomycetota</taxon>
        <taxon>Actinomycetes</taxon>
        <taxon>Propionibacteriales</taxon>
        <taxon>Nocardioidaceae</taxon>
        <taxon>Nocardioides</taxon>
    </lineage>
</organism>
<evidence type="ECO:0000313" key="2">
    <source>
        <dbReference type="Proteomes" id="UP001596524"/>
    </source>
</evidence>
<accession>A0ABW2N3P5</accession>
<evidence type="ECO:0008006" key="3">
    <source>
        <dbReference type="Google" id="ProtNLM"/>
    </source>
</evidence>
<dbReference type="RefSeq" id="WP_255891866.1">
    <property type="nucleotide sequence ID" value="NZ_JAFMZM010000005.1"/>
</dbReference>
<protein>
    <recommendedName>
        <fullName evidence="3">DUF222 domain-containing protein</fullName>
    </recommendedName>
</protein>
<sequence length="110" mass="11360">MSATPPAHLLAPFLAAADAVAREREDVDAETAREVMGEAATLLHNGLALDGLDEHDRAVVVAGLASALVSEDPGDAVRSRAAAVREGDPNLHDPAEVRAAYLVSASVLQL</sequence>
<proteinExistence type="predicted"/>
<dbReference type="Proteomes" id="UP001596524">
    <property type="component" value="Unassembled WGS sequence"/>
</dbReference>
<evidence type="ECO:0000313" key="1">
    <source>
        <dbReference type="EMBL" id="MFC7360610.1"/>
    </source>
</evidence>
<reference evidence="2" key="1">
    <citation type="journal article" date="2019" name="Int. J. Syst. Evol. Microbiol.">
        <title>The Global Catalogue of Microorganisms (GCM) 10K type strain sequencing project: providing services to taxonomists for standard genome sequencing and annotation.</title>
        <authorList>
            <consortium name="The Broad Institute Genomics Platform"/>
            <consortium name="The Broad Institute Genome Sequencing Center for Infectious Disease"/>
            <person name="Wu L."/>
            <person name="Ma J."/>
        </authorList>
    </citation>
    <scope>NUCLEOTIDE SEQUENCE [LARGE SCALE GENOMIC DNA]</scope>
    <source>
        <strain evidence="2">FCH27</strain>
    </source>
</reference>